<dbReference type="OrthoDB" id="637682at2759"/>
<comment type="caution">
    <text evidence="5">The sequence shown here is derived from an EMBL/GenBank/DDBJ whole genome shotgun (WGS) entry which is preliminary data.</text>
</comment>
<organism evidence="5 6">
    <name type="scientific">Ceratopteris richardii</name>
    <name type="common">Triangle waterfern</name>
    <dbReference type="NCBI Taxonomy" id="49495"/>
    <lineage>
        <taxon>Eukaryota</taxon>
        <taxon>Viridiplantae</taxon>
        <taxon>Streptophyta</taxon>
        <taxon>Embryophyta</taxon>
        <taxon>Tracheophyta</taxon>
        <taxon>Polypodiopsida</taxon>
        <taxon>Polypodiidae</taxon>
        <taxon>Polypodiales</taxon>
        <taxon>Pteridineae</taxon>
        <taxon>Pteridaceae</taxon>
        <taxon>Parkerioideae</taxon>
        <taxon>Ceratopteris</taxon>
    </lineage>
</organism>
<feature type="region of interest" description="Disordered" evidence="4">
    <location>
        <begin position="609"/>
        <end position="630"/>
    </location>
</feature>
<dbReference type="EMBL" id="CM035418">
    <property type="protein sequence ID" value="KAH7422108.1"/>
    <property type="molecule type" value="Genomic_DNA"/>
</dbReference>
<dbReference type="Gene3D" id="1.25.70.10">
    <property type="entry name" value="Transcription termination factor 3, mitochondrial"/>
    <property type="match status" value="2"/>
</dbReference>
<dbReference type="GO" id="GO:0003676">
    <property type="term" value="F:nucleic acid binding"/>
    <property type="evidence" value="ECO:0007669"/>
    <property type="project" value="InterPro"/>
</dbReference>
<keyword evidence="3" id="KW-0809">Transit peptide</keyword>
<keyword evidence="2" id="KW-0806">Transcription termination</keyword>
<dbReference type="AlphaFoldDB" id="A0A8T2THX7"/>
<feature type="region of interest" description="Disordered" evidence="4">
    <location>
        <begin position="737"/>
        <end position="775"/>
    </location>
</feature>
<feature type="compositionally biased region" description="Acidic residues" evidence="4">
    <location>
        <begin position="660"/>
        <end position="672"/>
    </location>
</feature>
<accession>A0A8T2THX7</accession>
<gene>
    <name evidence="5" type="ORF">KP509_13G090900</name>
</gene>
<keyword evidence="6" id="KW-1185">Reference proteome</keyword>
<proteinExistence type="inferred from homology"/>
<dbReference type="GO" id="GO:0032502">
    <property type="term" value="P:developmental process"/>
    <property type="evidence" value="ECO:0007669"/>
    <property type="project" value="TreeGrafter"/>
</dbReference>
<feature type="compositionally biased region" description="Acidic residues" evidence="4">
    <location>
        <begin position="703"/>
        <end position="717"/>
    </location>
</feature>
<evidence type="ECO:0000256" key="4">
    <source>
        <dbReference type="SAM" id="MobiDB-lite"/>
    </source>
</evidence>
<evidence type="ECO:0000313" key="6">
    <source>
        <dbReference type="Proteomes" id="UP000825935"/>
    </source>
</evidence>
<dbReference type="InterPro" id="IPR003690">
    <property type="entry name" value="MTERF"/>
</dbReference>
<name>A0A8T2THX7_CERRI</name>
<dbReference type="Pfam" id="PF02536">
    <property type="entry name" value="mTERF"/>
    <property type="match status" value="1"/>
</dbReference>
<evidence type="ECO:0000256" key="1">
    <source>
        <dbReference type="ARBA" id="ARBA00007692"/>
    </source>
</evidence>
<dbReference type="SMART" id="SM00733">
    <property type="entry name" value="Mterf"/>
    <property type="match status" value="9"/>
</dbReference>
<dbReference type="InterPro" id="IPR038538">
    <property type="entry name" value="MTERF_sf"/>
</dbReference>
<evidence type="ECO:0000256" key="2">
    <source>
        <dbReference type="ARBA" id="ARBA00022472"/>
    </source>
</evidence>
<reference evidence="5" key="1">
    <citation type="submission" date="2021-08" db="EMBL/GenBank/DDBJ databases">
        <title>WGS assembly of Ceratopteris richardii.</title>
        <authorList>
            <person name="Marchant D.B."/>
            <person name="Chen G."/>
            <person name="Jenkins J."/>
            <person name="Shu S."/>
            <person name="Leebens-Mack J."/>
            <person name="Grimwood J."/>
            <person name="Schmutz J."/>
            <person name="Soltis P."/>
            <person name="Soltis D."/>
            <person name="Chen Z.-H."/>
        </authorList>
    </citation>
    <scope>NUCLEOTIDE SEQUENCE</scope>
    <source>
        <strain evidence="5">Whitten #5841</strain>
        <tissue evidence="5">Leaf</tissue>
    </source>
</reference>
<evidence type="ECO:0000256" key="3">
    <source>
        <dbReference type="ARBA" id="ARBA00022946"/>
    </source>
</evidence>
<dbReference type="PANTHER" id="PTHR13068">
    <property type="entry name" value="CGI-12 PROTEIN-RELATED"/>
    <property type="match status" value="1"/>
</dbReference>
<evidence type="ECO:0000313" key="5">
    <source>
        <dbReference type="EMBL" id="KAH7422108.1"/>
    </source>
</evidence>
<keyword evidence="2" id="KW-0805">Transcription regulation</keyword>
<dbReference type="Proteomes" id="UP000825935">
    <property type="component" value="Chromosome 13"/>
</dbReference>
<dbReference type="GO" id="GO:0006353">
    <property type="term" value="P:DNA-templated transcription termination"/>
    <property type="evidence" value="ECO:0007669"/>
    <property type="project" value="UniProtKB-KW"/>
</dbReference>
<protein>
    <recommendedName>
        <fullName evidence="7">Transcription termination factor MTERF4, chloroplastic</fullName>
    </recommendedName>
</protein>
<sequence length="775" mass="87639">MYQSCNRRLLPSMASFTLFSPAATLQPCYLHCDSASHVASYRHSAFGLGSHPSQFFASKRCYYENENCSEGGSSFLSLSYTHSRTLAACFCFCCARRSVRRTRTSFCVELWIGSPPMSGPLLGVIDGSIHGRKLPQLVSCYVSGTGNSGSQTRVRAVSTSMAVSSKKKSKESEISVIDQPSLTWGIVPVPSEGKEKVIEFLEKEGIDTSELHDVELPNTIEVMQERIDFLKKLGLSLDVINSYPLMVTCSIKKNLVPVLDYLEQLGLRSKDLPKFVEKYPMVLHSSVIIDLMPVVDYLLGLDIQRKDIIRVLMRYPDVLGFRLEGTMSTSVAYIVSLGVRMRCIGRMLTEYPEILGMRVGNNIKPKVDFLLSYGIPKPVIAKLLEVRPYILGFDLIDNMQSVVDDLLEAGVRKEGIANIITQYPDILGQDIKQNLAQKCIWLMQQVAVQAEGVPVIFENLPQILFIKEGLAMERVRFFRNAGLSAEDVALMVVECPQILALSIEHTIQPSLNFLLHDMKRSVKEVVKFPSYFTYDLKSRIMPRYKLITEKGIDCSLEWFLNCTDQRLKGRLSDEYLDNDAPGPVFQMGGVVHTEIKPLDENLHSDMAEKGKKDEQQSPYLNQRQTSMSHQWERKLYTTSDSDIENSSGNENESDMYEAYSELEEDSDEDDDGILSSLRGLRNTNKAVDVRKQQKASDPSLESMSEEGDYSENDFTDDAQDILRARLHDDEDLEMLESASDSEFHEGVVDDSMVDDDWSISEDEEEQYNERWKRNI</sequence>
<feature type="compositionally biased region" description="Polar residues" evidence="4">
    <location>
        <begin position="616"/>
        <end position="629"/>
    </location>
</feature>
<evidence type="ECO:0008006" key="7">
    <source>
        <dbReference type="Google" id="ProtNLM"/>
    </source>
</evidence>
<feature type="compositionally biased region" description="Acidic residues" evidence="4">
    <location>
        <begin position="751"/>
        <end position="766"/>
    </location>
</feature>
<feature type="region of interest" description="Disordered" evidence="4">
    <location>
        <begin position="660"/>
        <end position="717"/>
    </location>
</feature>
<keyword evidence="2" id="KW-0804">Transcription</keyword>
<dbReference type="PANTHER" id="PTHR13068:SF24">
    <property type="entry name" value="EXPRESSED PROTEIN"/>
    <property type="match status" value="1"/>
</dbReference>
<comment type="similarity">
    <text evidence="1">Belongs to the mTERF family.</text>
</comment>